<organism evidence="9 10">
    <name type="scientific">Aphanomyces stellatus</name>
    <dbReference type="NCBI Taxonomy" id="120398"/>
    <lineage>
        <taxon>Eukaryota</taxon>
        <taxon>Sar</taxon>
        <taxon>Stramenopiles</taxon>
        <taxon>Oomycota</taxon>
        <taxon>Saprolegniomycetes</taxon>
        <taxon>Saprolegniales</taxon>
        <taxon>Verrucalvaceae</taxon>
        <taxon>Aphanomyces</taxon>
    </lineage>
</organism>
<keyword evidence="4 6" id="KW-0472">Membrane</keyword>
<protein>
    <submittedName>
        <fullName evidence="9">Aste57867_15275 protein</fullName>
    </submittedName>
</protein>
<feature type="transmembrane region" description="Helical" evidence="6">
    <location>
        <begin position="109"/>
        <end position="130"/>
    </location>
</feature>
<dbReference type="PANTHER" id="PTHR12911">
    <property type="entry name" value="SAD1/UNC-84-LIKE PROTEIN-RELATED"/>
    <property type="match status" value="1"/>
</dbReference>
<evidence type="ECO:0000313" key="10">
    <source>
        <dbReference type="Proteomes" id="UP000332933"/>
    </source>
</evidence>
<accession>A0A485L2S4</accession>
<sequence length="523" mass="58245">MSSRLSSLRSRTGTPLHTPPPKMRRWQENFTEETKDEVEGSPGVIVEEESSTFTTFSDRVIHQERDEVYEEDEEEEQVQFHKHNKPRFGKRIQTITVGGLRMLVEFLNYTWFLLPFLCLVVALVLPRYLIAAIQATPASLTTPGQGHFNTISSIQVHMDAMIKDISHFKKFQKEQEARIEEVMFLYEQTTKSVETLVDSARTQHGDIPAGVLDHVAEMIQSALKKNIRDLKSEYKAALQPLETGLRQITAHTSVLESEIKAHKAHMQDVEDLVEGSKKQVLEVVQEAVDPEATEQRIATVVASEMNLFKDKLARVVAEETARLKEGQMQSMQQLQNATARQIEHLVEKSTTAHLTNPHHGGGGASTAVAGRVDFASLASGARIVRYKSDMVGPKFLLALQNLFAMPPLTSKSFNAFPFCSIMGNTCPVVNSNPETAITANVDLGNCWSFDGVSGKLSVKFAYPVVADAIELYHIDPRIAPDFGSAPKDIQVMGLVVDAATNEIKQVDLGSFRHVHGHLIIHWN</sequence>
<dbReference type="Pfam" id="PF07738">
    <property type="entry name" value="Sad1_UNC"/>
    <property type="match status" value="1"/>
</dbReference>
<dbReference type="InterPro" id="IPR045119">
    <property type="entry name" value="SUN1-5"/>
</dbReference>
<evidence type="ECO:0000256" key="1">
    <source>
        <dbReference type="ARBA" id="ARBA00004370"/>
    </source>
</evidence>
<dbReference type="EMBL" id="CAADRA010005666">
    <property type="protein sequence ID" value="VFT92084.1"/>
    <property type="molecule type" value="Genomic_DNA"/>
</dbReference>
<evidence type="ECO:0000313" key="9">
    <source>
        <dbReference type="EMBL" id="VFT92084.1"/>
    </source>
</evidence>
<comment type="subcellular location">
    <subcellularLocation>
        <location evidence="1">Membrane</location>
    </subcellularLocation>
</comment>
<keyword evidence="2 6" id="KW-0812">Transmembrane</keyword>
<dbReference type="GO" id="GO:0005635">
    <property type="term" value="C:nuclear envelope"/>
    <property type="evidence" value="ECO:0007669"/>
    <property type="project" value="TreeGrafter"/>
</dbReference>
<name>A0A485L2S4_9STRA</name>
<feature type="compositionally biased region" description="Low complexity" evidence="5">
    <location>
        <begin position="1"/>
        <end position="11"/>
    </location>
</feature>
<dbReference type="PANTHER" id="PTHR12911:SF8">
    <property type="entry name" value="KLAROID PROTEIN-RELATED"/>
    <property type="match status" value="1"/>
</dbReference>
<dbReference type="PROSITE" id="PS51469">
    <property type="entry name" value="SUN"/>
    <property type="match status" value="1"/>
</dbReference>
<dbReference type="GO" id="GO:0043495">
    <property type="term" value="F:protein-membrane adaptor activity"/>
    <property type="evidence" value="ECO:0007669"/>
    <property type="project" value="TreeGrafter"/>
</dbReference>
<dbReference type="AlphaFoldDB" id="A0A485L2S4"/>
<dbReference type="InterPro" id="IPR012919">
    <property type="entry name" value="SUN_dom"/>
</dbReference>
<evidence type="ECO:0000256" key="3">
    <source>
        <dbReference type="ARBA" id="ARBA00022989"/>
    </source>
</evidence>
<evidence type="ECO:0000256" key="6">
    <source>
        <dbReference type="SAM" id="Phobius"/>
    </source>
</evidence>
<gene>
    <name evidence="9" type="primary">Aste57867_15275</name>
    <name evidence="8" type="ORF">As57867_015219</name>
    <name evidence="9" type="ORF">ASTE57867_15275</name>
</gene>
<dbReference type="EMBL" id="VJMH01005645">
    <property type="protein sequence ID" value="KAF0693776.1"/>
    <property type="molecule type" value="Genomic_DNA"/>
</dbReference>
<keyword evidence="10" id="KW-1185">Reference proteome</keyword>
<evidence type="ECO:0000256" key="2">
    <source>
        <dbReference type="ARBA" id="ARBA00022692"/>
    </source>
</evidence>
<dbReference type="OrthoDB" id="342281at2759"/>
<evidence type="ECO:0000259" key="7">
    <source>
        <dbReference type="PROSITE" id="PS51469"/>
    </source>
</evidence>
<dbReference type="Gene3D" id="2.60.120.260">
    <property type="entry name" value="Galactose-binding domain-like"/>
    <property type="match status" value="1"/>
</dbReference>
<reference evidence="8" key="2">
    <citation type="submission" date="2019-06" db="EMBL/GenBank/DDBJ databases">
        <title>Genomics analysis of Aphanomyces spp. identifies a new class of oomycete effector associated with host adaptation.</title>
        <authorList>
            <person name="Gaulin E."/>
        </authorList>
    </citation>
    <scope>NUCLEOTIDE SEQUENCE</scope>
    <source>
        <strain evidence="8">CBS 578.67</strain>
    </source>
</reference>
<evidence type="ECO:0000313" key="8">
    <source>
        <dbReference type="EMBL" id="KAF0693776.1"/>
    </source>
</evidence>
<evidence type="ECO:0000256" key="4">
    <source>
        <dbReference type="ARBA" id="ARBA00023136"/>
    </source>
</evidence>
<evidence type="ECO:0000256" key="5">
    <source>
        <dbReference type="SAM" id="MobiDB-lite"/>
    </source>
</evidence>
<dbReference type="Proteomes" id="UP000332933">
    <property type="component" value="Unassembled WGS sequence"/>
</dbReference>
<reference evidence="9 10" key="1">
    <citation type="submission" date="2019-03" db="EMBL/GenBank/DDBJ databases">
        <authorList>
            <person name="Gaulin E."/>
            <person name="Dumas B."/>
        </authorList>
    </citation>
    <scope>NUCLEOTIDE SEQUENCE [LARGE SCALE GENOMIC DNA]</scope>
    <source>
        <strain evidence="9">CBS 568.67</strain>
    </source>
</reference>
<proteinExistence type="predicted"/>
<feature type="domain" description="SUN" evidence="7">
    <location>
        <begin position="380"/>
        <end position="523"/>
    </location>
</feature>
<dbReference type="GO" id="GO:0016020">
    <property type="term" value="C:membrane"/>
    <property type="evidence" value="ECO:0007669"/>
    <property type="project" value="UniProtKB-SubCell"/>
</dbReference>
<feature type="region of interest" description="Disordered" evidence="5">
    <location>
        <begin position="1"/>
        <end position="42"/>
    </location>
</feature>
<keyword evidence="3 6" id="KW-1133">Transmembrane helix</keyword>